<feature type="domain" description="DAGKc" evidence="9">
    <location>
        <begin position="23"/>
        <end position="154"/>
    </location>
</feature>
<keyword evidence="11" id="KW-1185">Reference proteome</keyword>
<dbReference type="InterPro" id="IPR017438">
    <property type="entry name" value="ATP-NAD_kinase_N"/>
</dbReference>
<evidence type="ECO:0000256" key="3">
    <source>
        <dbReference type="ARBA" id="ARBA00022679"/>
    </source>
</evidence>
<gene>
    <name evidence="10" type="ORF">FYJ63_10810</name>
</gene>
<dbReference type="InterPro" id="IPR045540">
    <property type="entry name" value="YegS/DAGK_C"/>
</dbReference>
<evidence type="ECO:0000256" key="2">
    <source>
        <dbReference type="ARBA" id="ARBA00005983"/>
    </source>
</evidence>
<dbReference type="SMART" id="SM00046">
    <property type="entry name" value="DAGKc"/>
    <property type="match status" value="1"/>
</dbReference>
<evidence type="ECO:0000256" key="6">
    <source>
        <dbReference type="ARBA" id="ARBA00022840"/>
    </source>
</evidence>
<dbReference type="AlphaFoldDB" id="A0A7K0K5H8"/>
<accession>A0A7K0K5H8</accession>
<reference evidence="10 11" key="1">
    <citation type="submission" date="2019-08" db="EMBL/GenBank/DDBJ databases">
        <title>In-depth cultivation of the pig gut microbiome towards novel bacterial diversity and tailored functional studies.</title>
        <authorList>
            <person name="Wylensek D."/>
            <person name="Hitch T.C.A."/>
            <person name="Clavel T."/>
        </authorList>
    </citation>
    <scope>NUCLEOTIDE SEQUENCE [LARGE SCALE GENOMIC DNA]</scope>
    <source>
        <strain evidence="10 11">RF-GAM-744-WT-7</strain>
    </source>
</reference>
<dbReference type="GO" id="GO:0008654">
    <property type="term" value="P:phospholipid biosynthetic process"/>
    <property type="evidence" value="ECO:0007669"/>
    <property type="project" value="UniProtKB-KW"/>
</dbReference>
<keyword evidence="8" id="KW-1208">Phospholipid metabolism</keyword>
<name>A0A7K0K5H8_9ACTO</name>
<dbReference type="Pfam" id="PF00781">
    <property type="entry name" value="DAGK_cat"/>
    <property type="match status" value="1"/>
</dbReference>
<dbReference type="PROSITE" id="PS50146">
    <property type="entry name" value="DAGK"/>
    <property type="match status" value="1"/>
</dbReference>
<dbReference type="SUPFAM" id="SSF111331">
    <property type="entry name" value="NAD kinase/diacylglycerol kinase-like"/>
    <property type="match status" value="1"/>
</dbReference>
<keyword evidence="7" id="KW-0443">Lipid metabolism</keyword>
<comment type="cofactor">
    <cofactor evidence="1">
        <name>Mg(2+)</name>
        <dbReference type="ChEBI" id="CHEBI:18420"/>
    </cofactor>
</comment>
<dbReference type="RefSeq" id="WP_154546608.1">
    <property type="nucleotide sequence ID" value="NZ_VUMY01000032.1"/>
</dbReference>
<dbReference type="Gene3D" id="3.40.50.10330">
    <property type="entry name" value="Probable inorganic polyphosphate/atp-NAD kinase, domain 1"/>
    <property type="match status" value="1"/>
</dbReference>
<protein>
    <submittedName>
        <fullName evidence="10">Diacylglycerol kinase</fullName>
    </submittedName>
</protein>
<keyword evidence="5 10" id="KW-0418">Kinase</keyword>
<keyword evidence="7" id="KW-0594">Phospholipid biosynthesis</keyword>
<evidence type="ECO:0000256" key="1">
    <source>
        <dbReference type="ARBA" id="ARBA00001946"/>
    </source>
</evidence>
<dbReference type="InterPro" id="IPR050187">
    <property type="entry name" value="Lipid_Phosphate_FormReg"/>
</dbReference>
<dbReference type="Gene3D" id="2.60.200.40">
    <property type="match status" value="1"/>
</dbReference>
<keyword evidence="3" id="KW-0808">Transferase</keyword>
<comment type="caution">
    <text evidence="10">The sequence shown here is derived from an EMBL/GenBank/DDBJ whole genome shotgun (WGS) entry which is preliminary data.</text>
</comment>
<organism evidence="10 11">
    <name type="scientific">Mobiluncus porci</name>
    <dbReference type="NCBI Taxonomy" id="2652278"/>
    <lineage>
        <taxon>Bacteria</taxon>
        <taxon>Bacillati</taxon>
        <taxon>Actinomycetota</taxon>
        <taxon>Actinomycetes</taxon>
        <taxon>Actinomycetales</taxon>
        <taxon>Actinomycetaceae</taxon>
        <taxon>Mobiluncus</taxon>
    </lineage>
</organism>
<keyword evidence="6" id="KW-0067">ATP-binding</keyword>
<dbReference type="GO" id="GO:0005524">
    <property type="term" value="F:ATP binding"/>
    <property type="evidence" value="ECO:0007669"/>
    <property type="project" value="UniProtKB-KW"/>
</dbReference>
<dbReference type="Pfam" id="PF19279">
    <property type="entry name" value="YegS_C"/>
    <property type="match status" value="1"/>
</dbReference>
<comment type="similarity">
    <text evidence="2">Belongs to the diacylglycerol/lipid kinase family.</text>
</comment>
<evidence type="ECO:0000256" key="8">
    <source>
        <dbReference type="ARBA" id="ARBA00023264"/>
    </source>
</evidence>
<evidence type="ECO:0000259" key="9">
    <source>
        <dbReference type="PROSITE" id="PS50146"/>
    </source>
</evidence>
<evidence type="ECO:0000256" key="4">
    <source>
        <dbReference type="ARBA" id="ARBA00022741"/>
    </source>
</evidence>
<evidence type="ECO:0000313" key="10">
    <source>
        <dbReference type="EMBL" id="MST50699.1"/>
    </source>
</evidence>
<keyword evidence="7" id="KW-0444">Lipid biosynthesis</keyword>
<dbReference type="EMBL" id="VUMY01000032">
    <property type="protein sequence ID" value="MST50699.1"/>
    <property type="molecule type" value="Genomic_DNA"/>
</dbReference>
<dbReference type="GO" id="GO:0005886">
    <property type="term" value="C:plasma membrane"/>
    <property type="evidence" value="ECO:0007669"/>
    <property type="project" value="TreeGrafter"/>
</dbReference>
<proteinExistence type="inferred from homology"/>
<evidence type="ECO:0000256" key="7">
    <source>
        <dbReference type="ARBA" id="ARBA00023209"/>
    </source>
</evidence>
<dbReference type="InterPro" id="IPR001206">
    <property type="entry name" value="Diacylglycerol_kinase_cat_dom"/>
</dbReference>
<dbReference type="GO" id="GO:0004143">
    <property type="term" value="F:ATP-dependent diacylglycerol kinase activity"/>
    <property type="evidence" value="ECO:0007669"/>
    <property type="project" value="TreeGrafter"/>
</dbReference>
<dbReference type="PANTHER" id="PTHR12358">
    <property type="entry name" value="SPHINGOSINE KINASE"/>
    <property type="match status" value="1"/>
</dbReference>
<sequence>MSDATAEESTPEKQPDPYEGRHFEIHRLAFITNPTANKGGALKNARKARKVLGSRGIELVEYPSESALDAKNAASDAVKDPTIDAVAICGGDGIVSLVLQHLVGSGKPLGVIPAGTGNDHARNLGIPLQPKKAAAVIADGFARPTDLGLATFTDLRGKKRKRWWSTVTCVGFDQMVNDRTQEISWPHGSARYMVALFQILSRFHPYPSQVILDGIPLEAERLTLCAVGNGRFYGGGVEVAPRGSSFDGKFSITTLSSMNKFQMVRALLRAKTGRFEGAPGVEFHEATKVSLEMESLAPIADGERLGYGQVSLECKPAAGLFILPEDTSGKA</sequence>
<dbReference type="Proteomes" id="UP000442535">
    <property type="component" value="Unassembled WGS sequence"/>
</dbReference>
<dbReference type="PANTHER" id="PTHR12358:SF106">
    <property type="entry name" value="LIPID KINASE YEGS"/>
    <property type="match status" value="1"/>
</dbReference>
<evidence type="ECO:0000313" key="11">
    <source>
        <dbReference type="Proteomes" id="UP000442535"/>
    </source>
</evidence>
<evidence type="ECO:0000256" key="5">
    <source>
        <dbReference type="ARBA" id="ARBA00022777"/>
    </source>
</evidence>
<keyword evidence="4" id="KW-0547">Nucleotide-binding</keyword>
<dbReference type="InterPro" id="IPR016064">
    <property type="entry name" value="NAD/diacylglycerol_kinase_sf"/>
</dbReference>